<evidence type="ECO:0000256" key="6">
    <source>
        <dbReference type="ARBA" id="ARBA00022989"/>
    </source>
</evidence>
<feature type="transmembrane region" description="Helical" evidence="8">
    <location>
        <begin position="332"/>
        <end position="353"/>
    </location>
</feature>
<keyword evidence="3" id="KW-0328">Glycosyltransferase</keyword>
<keyword evidence="2" id="KW-1003">Cell membrane</keyword>
<feature type="transmembrane region" description="Helical" evidence="8">
    <location>
        <begin position="23"/>
        <end position="44"/>
    </location>
</feature>
<name>A0A7Y2EGE3_UNCEI</name>
<proteinExistence type="predicted"/>
<evidence type="ECO:0000256" key="5">
    <source>
        <dbReference type="ARBA" id="ARBA00022692"/>
    </source>
</evidence>
<evidence type="ECO:0000256" key="8">
    <source>
        <dbReference type="SAM" id="Phobius"/>
    </source>
</evidence>
<keyword evidence="5 8" id="KW-0812">Transmembrane</keyword>
<evidence type="ECO:0000256" key="7">
    <source>
        <dbReference type="ARBA" id="ARBA00023136"/>
    </source>
</evidence>
<comment type="caution">
    <text evidence="9">The sequence shown here is derived from an EMBL/GenBank/DDBJ whole genome shotgun (WGS) entry which is preliminary data.</text>
</comment>
<evidence type="ECO:0000256" key="1">
    <source>
        <dbReference type="ARBA" id="ARBA00004651"/>
    </source>
</evidence>
<reference evidence="9 10" key="1">
    <citation type="submission" date="2020-03" db="EMBL/GenBank/DDBJ databases">
        <title>Metabolic flexibility allows generalist bacteria to become dominant in a frequently disturbed ecosystem.</title>
        <authorList>
            <person name="Chen Y.-J."/>
            <person name="Leung P.M."/>
            <person name="Bay S.K."/>
            <person name="Hugenholtz P."/>
            <person name="Kessler A.J."/>
            <person name="Shelley G."/>
            <person name="Waite D.W."/>
            <person name="Cook P.L."/>
            <person name="Greening C."/>
        </authorList>
    </citation>
    <scope>NUCLEOTIDE SEQUENCE [LARGE SCALE GENOMIC DNA]</scope>
    <source>
        <strain evidence="9">SS_bin_28</strain>
    </source>
</reference>
<feature type="transmembrane region" description="Helical" evidence="8">
    <location>
        <begin position="296"/>
        <end position="320"/>
    </location>
</feature>
<feature type="transmembrane region" description="Helical" evidence="8">
    <location>
        <begin position="365"/>
        <end position="387"/>
    </location>
</feature>
<gene>
    <name evidence="9" type="ORF">HKN21_13475</name>
</gene>
<dbReference type="GO" id="GO:0005886">
    <property type="term" value="C:plasma membrane"/>
    <property type="evidence" value="ECO:0007669"/>
    <property type="project" value="UniProtKB-SubCell"/>
</dbReference>
<evidence type="ECO:0008006" key="11">
    <source>
        <dbReference type="Google" id="ProtNLM"/>
    </source>
</evidence>
<dbReference type="EMBL" id="JABDJR010000544">
    <property type="protein sequence ID" value="NNF07768.1"/>
    <property type="molecule type" value="Genomic_DNA"/>
</dbReference>
<dbReference type="PANTHER" id="PTHR33908:SF11">
    <property type="entry name" value="MEMBRANE PROTEIN"/>
    <property type="match status" value="1"/>
</dbReference>
<dbReference type="GO" id="GO:0016763">
    <property type="term" value="F:pentosyltransferase activity"/>
    <property type="evidence" value="ECO:0007669"/>
    <property type="project" value="TreeGrafter"/>
</dbReference>
<dbReference type="InterPro" id="IPR050297">
    <property type="entry name" value="LipidA_mod_glycosyltrf_83"/>
</dbReference>
<evidence type="ECO:0000313" key="10">
    <source>
        <dbReference type="Proteomes" id="UP000547674"/>
    </source>
</evidence>
<evidence type="ECO:0000313" key="9">
    <source>
        <dbReference type="EMBL" id="NNF07768.1"/>
    </source>
</evidence>
<comment type="subcellular location">
    <subcellularLocation>
        <location evidence="1">Cell membrane</location>
        <topology evidence="1">Multi-pass membrane protein</topology>
    </subcellularLocation>
</comment>
<evidence type="ECO:0000256" key="3">
    <source>
        <dbReference type="ARBA" id="ARBA00022676"/>
    </source>
</evidence>
<evidence type="ECO:0000256" key="2">
    <source>
        <dbReference type="ARBA" id="ARBA00022475"/>
    </source>
</evidence>
<sequence length="546" mass="59747">MQVTNFNTNHRESGVRRVLRQRALFPFACAAAIALTLGLSFTALDVGPTLTPDSVQYLSAAESYASGHGVQTTVTGLETATPRQPLTSWPPLFPVTIAALMQQGLTPLSATRTLNTFYLVAIIIALSGIARLAAGPGLASIIVLAHAVMFYPVMTATFAWSEPMYTALSLCALYLVGRSHEPRSRALLLLFLAGVLAGFATLSRYIGFVLIGSAFIGIVWINLHEKPSVLLRRALSFSVPAILISGGWLVRNKIVSGVLLGDNREYSGISIDAAAGSLARAIAEDFFAPTANLPGMWGWLGIALGVTGAILLITGSVSVMRHFRFPSMNRRSGFTLILGLYVTLYLTAVLWVVQSVRVDPINTRYLAPIYPIMLTLLVMLFRASLFAERRSSEVPWRRPLLAASAVMLVVPQLIATTVFAARIGSEERTLTAPYWTSTVGDEYAWRDDQGLELLQTIADKDRPVISNHWELVHLVTGLPTKPMPNRETESLEPIFRFPGSFIALHLGTRPYLFNREDLDALAYRHPQLKNHGVVGSWALYEVLESN</sequence>
<keyword evidence="6 8" id="KW-1133">Transmembrane helix</keyword>
<feature type="transmembrane region" description="Helical" evidence="8">
    <location>
        <begin position="117"/>
        <end position="145"/>
    </location>
</feature>
<feature type="transmembrane region" description="Helical" evidence="8">
    <location>
        <begin position="206"/>
        <end position="223"/>
    </location>
</feature>
<dbReference type="GO" id="GO:0009103">
    <property type="term" value="P:lipopolysaccharide biosynthetic process"/>
    <property type="evidence" value="ECO:0007669"/>
    <property type="project" value="UniProtKB-ARBA"/>
</dbReference>
<keyword evidence="7 8" id="KW-0472">Membrane</keyword>
<dbReference type="AlphaFoldDB" id="A0A7Y2EGE3"/>
<dbReference type="Proteomes" id="UP000547674">
    <property type="component" value="Unassembled WGS sequence"/>
</dbReference>
<protein>
    <recommendedName>
        <fullName evidence="11">Glycosyltransferase RgtA/B/C/D-like domain-containing protein</fullName>
    </recommendedName>
</protein>
<feature type="transmembrane region" description="Helical" evidence="8">
    <location>
        <begin position="399"/>
        <end position="421"/>
    </location>
</feature>
<evidence type="ECO:0000256" key="4">
    <source>
        <dbReference type="ARBA" id="ARBA00022679"/>
    </source>
</evidence>
<feature type="transmembrane region" description="Helical" evidence="8">
    <location>
        <begin position="230"/>
        <end position="250"/>
    </location>
</feature>
<organism evidence="9 10">
    <name type="scientific">Eiseniibacteriota bacterium</name>
    <dbReference type="NCBI Taxonomy" id="2212470"/>
    <lineage>
        <taxon>Bacteria</taxon>
        <taxon>Candidatus Eiseniibacteriota</taxon>
    </lineage>
</organism>
<accession>A0A7Y2EGE3</accession>
<dbReference type="PANTHER" id="PTHR33908">
    <property type="entry name" value="MANNOSYLTRANSFERASE YKCB-RELATED"/>
    <property type="match status" value="1"/>
</dbReference>
<keyword evidence="4" id="KW-0808">Transferase</keyword>